<dbReference type="Pfam" id="PF00725">
    <property type="entry name" value="3HCDH"/>
    <property type="match status" value="1"/>
</dbReference>
<dbReference type="EMBL" id="SMFL01000014">
    <property type="protein sequence ID" value="TDE10782.1"/>
    <property type="molecule type" value="Genomic_DNA"/>
</dbReference>
<dbReference type="PIRSF" id="PIRSF000105">
    <property type="entry name" value="HCDH"/>
    <property type="match status" value="1"/>
</dbReference>
<feature type="domain" description="3-hydroxyacyl-CoA dehydrogenase NAD binding" evidence="4">
    <location>
        <begin position="22"/>
        <end position="181"/>
    </location>
</feature>
<dbReference type="Gene3D" id="1.10.1040.10">
    <property type="entry name" value="N-(1-d-carboxylethyl)-l-norvaline Dehydrogenase, domain 2"/>
    <property type="match status" value="1"/>
</dbReference>
<dbReference type="GO" id="GO:0006631">
    <property type="term" value="P:fatty acid metabolic process"/>
    <property type="evidence" value="ECO:0007669"/>
    <property type="project" value="InterPro"/>
</dbReference>
<dbReference type="Gene3D" id="3.40.50.720">
    <property type="entry name" value="NAD(P)-binding Rossmann-like Domain"/>
    <property type="match status" value="1"/>
</dbReference>
<dbReference type="GO" id="GO:0070403">
    <property type="term" value="F:NAD+ binding"/>
    <property type="evidence" value="ECO:0007669"/>
    <property type="project" value="InterPro"/>
</dbReference>
<dbReference type="SUPFAM" id="SSF48179">
    <property type="entry name" value="6-phosphogluconate dehydrogenase C-terminal domain-like"/>
    <property type="match status" value="1"/>
</dbReference>
<evidence type="ECO:0000256" key="1">
    <source>
        <dbReference type="ARBA" id="ARBA00023002"/>
    </source>
</evidence>
<protein>
    <submittedName>
        <fullName evidence="5">3-hydroxyacyl-CoA dehydrogenase family protein</fullName>
    </submittedName>
</protein>
<dbReference type="SUPFAM" id="SSF51735">
    <property type="entry name" value="NAD(P)-binding Rossmann-fold domains"/>
    <property type="match status" value="1"/>
</dbReference>
<feature type="site" description="Important for catalytic activity" evidence="2">
    <location>
        <position position="151"/>
    </location>
</feature>
<evidence type="ECO:0000313" key="5">
    <source>
        <dbReference type="EMBL" id="TDE10782.1"/>
    </source>
</evidence>
<dbReference type="OrthoDB" id="9771883at2"/>
<sequence length="295" mass="32922">MQNATEKKNPFSLPVNLENRPVTVIGAGTLGRRIALMFCTRGGEVRIYDLSEEQRQQAVEFVQQQLPAVTASVPGGTEGRIFSSGDLTIALKDAWLIIEAIPERLDLKKKVFGELDKLADFDAIIASNSSSYPTSQFLDFVEHPERVLNAHFYMPPTQNAIDIMSSGSTDRGVIDFLLEELPRYGVFPFEARKESTGFIFNRVWAAIKRESLALVAQGVSTPSELDQMCQINMHTKIGPFRLMDKVGLDVVLDIENHYAAENPHLPVGPRQLLHQYVDAGYLGVKTGRGFYNDYL</sequence>
<evidence type="ECO:0000313" key="6">
    <source>
        <dbReference type="Proteomes" id="UP000294850"/>
    </source>
</evidence>
<dbReference type="PANTHER" id="PTHR48075">
    <property type="entry name" value="3-HYDROXYACYL-COA DEHYDROGENASE FAMILY PROTEIN"/>
    <property type="match status" value="1"/>
</dbReference>
<name>A0A4R5DAU5_9BACT</name>
<feature type="domain" description="3-hydroxyacyl-CoA dehydrogenase C-terminal" evidence="3">
    <location>
        <begin position="197"/>
        <end position="292"/>
    </location>
</feature>
<dbReference type="GO" id="GO:0016616">
    <property type="term" value="F:oxidoreductase activity, acting on the CH-OH group of donors, NAD or NADP as acceptor"/>
    <property type="evidence" value="ECO:0007669"/>
    <property type="project" value="InterPro"/>
</dbReference>
<evidence type="ECO:0000256" key="2">
    <source>
        <dbReference type="PIRSR" id="PIRSR000105-1"/>
    </source>
</evidence>
<dbReference type="PANTHER" id="PTHR48075:SF3">
    <property type="entry name" value="3-HYDROXYACYL-COA DEHYDROGENASE"/>
    <property type="match status" value="1"/>
</dbReference>
<keyword evidence="1" id="KW-0560">Oxidoreductase</keyword>
<dbReference type="AlphaFoldDB" id="A0A4R5DAU5"/>
<evidence type="ECO:0000259" key="4">
    <source>
        <dbReference type="Pfam" id="PF02737"/>
    </source>
</evidence>
<dbReference type="InterPro" id="IPR022694">
    <property type="entry name" value="3-OHacyl-CoA_DH"/>
</dbReference>
<evidence type="ECO:0000259" key="3">
    <source>
        <dbReference type="Pfam" id="PF00725"/>
    </source>
</evidence>
<dbReference type="Pfam" id="PF02737">
    <property type="entry name" value="3HCDH_N"/>
    <property type="match status" value="1"/>
</dbReference>
<gene>
    <name evidence="5" type="ORF">E0F88_27295</name>
</gene>
<organism evidence="5 6">
    <name type="scientific">Dyadobacter psychrotolerans</name>
    <dbReference type="NCBI Taxonomy" id="2541721"/>
    <lineage>
        <taxon>Bacteria</taxon>
        <taxon>Pseudomonadati</taxon>
        <taxon>Bacteroidota</taxon>
        <taxon>Cytophagia</taxon>
        <taxon>Cytophagales</taxon>
        <taxon>Spirosomataceae</taxon>
        <taxon>Dyadobacter</taxon>
    </lineage>
</organism>
<dbReference type="InterPro" id="IPR006176">
    <property type="entry name" value="3-OHacyl-CoA_DH_NAD-bd"/>
</dbReference>
<keyword evidence="6" id="KW-1185">Reference proteome</keyword>
<dbReference type="InterPro" id="IPR013328">
    <property type="entry name" value="6PGD_dom2"/>
</dbReference>
<dbReference type="RefSeq" id="WP_131961503.1">
    <property type="nucleotide sequence ID" value="NZ_SMFL01000014.1"/>
</dbReference>
<proteinExistence type="predicted"/>
<accession>A0A4R5DAU5</accession>
<dbReference type="Proteomes" id="UP000294850">
    <property type="component" value="Unassembled WGS sequence"/>
</dbReference>
<comment type="caution">
    <text evidence="5">The sequence shown here is derived from an EMBL/GenBank/DDBJ whole genome shotgun (WGS) entry which is preliminary data.</text>
</comment>
<dbReference type="InterPro" id="IPR006108">
    <property type="entry name" value="3HC_DH_C"/>
</dbReference>
<dbReference type="InterPro" id="IPR008927">
    <property type="entry name" value="6-PGluconate_DH-like_C_sf"/>
</dbReference>
<reference evidence="5 6" key="1">
    <citation type="submission" date="2019-03" db="EMBL/GenBank/DDBJ databases">
        <title>Dyadobacter AR-3-6 sp. nov., isolated from arctic soil.</title>
        <authorList>
            <person name="Chaudhary D.K."/>
        </authorList>
    </citation>
    <scope>NUCLEOTIDE SEQUENCE [LARGE SCALE GENOMIC DNA]</scope>
    <source>
        <strain evidence="5 6">AR-3-6</strain>
    </source>
</reference>
<dbReference type="InterPro" id="IPR036291">
    <property type="entry name" value="NAD(P)-bd_dom_sf"/>
</dbReference>